<comment type="caution">
    <text evidence="1">The sequence shown here is derived from an EMBL/GenBank/DDBJ whole genome shotgun (WGS) entry which is preliminary data.</text>
</comment>
<dbReference type="GO" id="GO:0009036">
    <property type="term" value="F:type II site-specific deoxyribonuclease activity"/>
    <property type="evidence" value="ECO:0007669"/>
    <property type="project" value="InterPro"/>
</dbReference>
<evidence type="ECO:0000313" key="1">
    <source>
        <dbReference type="EMBL" id="GAN65018.1"/>
    </source>
</evidence>
<dbReference type="InterPro" id="IPR019070">
    <property type="entry name" value="Restrct_endonuc_II_SinI"/>
</dbReference>
<dbReference type="GO" id="GO:0003677">
    <property type="term" value="F:DNA binding"/>
    <property type="evidence" value="ECO:0007669"/>
    <property type="project" value="InterPro"/>
</dbReference>
<dbReference type="RefSeq" id="WP_048840068.1">
    <property type="nucleotide sequence ID" value="NZ_BAMX01000003.1"/>
</dbReference>
<reference evidence="1 2" key="1">
    <citation type="submission" date="2012-11" db="EMBL/GenBank/DDBJ databases">
        <title>Whole genome sequence of Acetobacter orientalis 21F-2.</title>
        <authorList>
            <person name="Azuma Y."/>
            <person name="Higashiura N."/>
            <person name="Hirakawa H."/>
            <person name="Matsushita K."/>
        </authorList>
    </citation>
    <scope>NUCLEOTIDE SEQUENCE [LARGE SCALE GENOMIC DNA]</scope>
    <source>
        <strain evidence="1 2">21F-2</strain>
    </source>
</reference>
<evidence type="ECO:0000313" key="2">
    <source>
        <dbReference type="Proteomes" id="UP000032670"/>
    </source>
</evidence>
<organism evidence="1 2">
    <name type="scientific">Acetobacter orientalis</name>
    <dbReference type="NCBI Taxonomy" id="146474"/>
    <lineage>
        <taxon>Bacteria</taxon>
        <taxon>Pseudomonadati</taxon>
        <taxon>Pseudomonadota</taxon>
        <taxon>Alphaproteobacteria</taxon>
        <taxon>Acetobacterales</taxon>
        <taxon>Acetobacteraceae</taxon>
        <taxon>Acetobacter</taxon>
    </lineage>
</organism>
<protein>
    <submittedName>
        <fullName evidence="1">Type II site-specific deoxyribonuclease</fullName>
    </submittedName>
</protein>
<proteinExistence type="predicted"/>
<keyword evidence="2" id="KW-1185">Reference proteome</keyword>
<sequence length="226" mass="25250">MKFVESAAHIAADEMSKVNNDLVYAYVQLIKFLSLYPTAASTPRGCSSASIGSVEYIRKQARVFSEGRVPKKPKPPKTIPDEMVSVILVSYFEISEADTGRIQREHALSMGAENIVGDLLERYIASILEPRGWIWCSGAIVKAVDFIKPPSDREEVWTSLQVKNRDNSENSSSSAIRLGTDIKKWHRTFSRKIGSNWGAFPDPTLASLLSEEGFKEFVTKYLQSLN</sequence>
<dbReference type="EMBL" id="BAMX01000003">
    <property type="protein sequence ID" value="GAN65018.1"/>
    <property type="molecule type" value="Genomic_DNA"/>
</dbReference>
<accession>A0A6N3SWP8</accession>
<dbReference type="GeneID" id="76203158"/>
<name>A0A0D6NHE7_9PROT</name>
<dbReference type="GO" id="GO:0009307">
    <property type="term" value="P:DNA restriction-modification system"/>
    <property type="evidence" value="ECO:0007669"/>
    <property type="project" value="InterPro"/>
</dbReference>
<dbReference type="Pfam" id="PF09570">
    <property type="entry name" value="RE_SinI"/>
    <property type="match status" value="1"/>
</dbReference>
<dbReference type="Proteomes" id="UP000032670">
    <property type="component" value="Unassembled WGS sequence"/>
</dbReference>
<gene>
    <name evidence="1" type="ORF">Abor_003_088</name>
</gene>
<dbReference type="AlphaFoldDB" id="A0A0D6NHE7"/>
<accession>A0A0D6NHE7</accession>